<proteinExistence type="predicted"/>
<sequence>MKNNIVVFKKNKPRVIAALKDGRIDFVDGTSWSFSDKFFSFLLSIGFFEFVEDSYPSPRIRKNIPLWILVGLMFQLKLSLKNSFYKLPGILKSGA</sequence>
<evidence type="ECO:0000313" key="1">
    <source>
        <dbReference type="EMBL" id="GAI02433.1"/>
    </source>
</evidence>
<accession>X1K782</accession>
<protein>
    <submittedName>
        <fullName evidence="1">Uncharacterized protein</fullName>
    </submittedName>
</protein>
<gene>
    <name evidence="1" type="ORF">S06H3_22680</name>
</gene>
<organism evidence="1">
    <name type="scientific">marine sediment metagenome</name>
    <dbReference type="NCBI Taxonomy" id="412755"/>
    <lineage>
        <taxon>unclassified sequences</taxon>
        <taxon>metagenomes</taxon>
        <taxon>ecological metagenomes</taxon>
    </lineage>
</organism>
<dbReference type="AlphaFoldDB" id="X1K782"/>
<comment type="caution">
    <text evidence="1">The sequence shown here is derived from an EMBL/GenBank/DDBJ whole genome shotgun (WGS) entry which is preliminary data.</text>
</comment>
<name>X1K782_9ZZZZ</name>
<feature type="non-terminal residue" evidence="1">
    <location>
        <position position="95"/>
    </location>
</feature>
<dbReference type="EMBL" id="BARV01012171">
    <property type="protein sequence ID" value="GAI02433.1"/>
    <property type="molecule type" value="Genomic_DNA"/>
</dbReference>
<reference evidence="1" key="1">
    <citation type="journal article" date="2014" name="Front. Microbiol.">
        <title>High frequency of phylogenetically diverse reductive dehalogenase-homologous genes in deep subseafloor sedimentary metagenomes.</title>
        <authorList>
            <person name="Kawai M."/>
            <person name="Futagami T."/>
            <person name="Toyoda A."/>
            <person name="Takaki Y."/>
            <person name="Nishi S."/>
            <person name="Hori S."/>
            <person name="Arai W."/>
            <person name="Tsubouchi T."/>
            <person name="Morono Y."/>
            <person name="Uchiyama I."/>
            <person name="Ito T."/>
            <person name="Fujiyama A."/>
            <person name="Inagaki F."/>
            <person name="Takami H."/>
        </authorList>
    </citation>
    <scope>NUCLEOTIDE SEQUENCE</scope>
    <source>
        <strain evidence="1">Expedition CK06-06</strain>
    </source>
</reference>